<feature type="compositionally biased region" description="Basic and acidic residues" evidence="1">
    <location>
        <begin position="222"/>
        <end position="255"/>
    </location>
</feature>
<organism evidence="2">
    <name type="scientific">freshwater metagenome</name>
    <dbReference type="NCBI Taxonomy" id="449393"/>
    <lineage>
        <taxon>unclassified sequences</taxon>
        <taxon>metagenomes</taxon>
        <taxon>ecological metagenomes</taxon>
    </lineage>
</organism>
<name>A0A6J6T275_9ZZZZ</name>
<evidence type="ECO:0000256" key="1">
    <source>
        <dbReference type="SAM" id="MobiDB-lite"/>
    </source>
</evidence>
<proteinExistence type="predicted"/>
<dbReference type="AlphaFoldDB" id="A0A6J6T275"/>
<reference evidence="2" key="1">
    <citation type="submission" date="2020-05" db="EMBL/GenBank/DDBJ databases">
        <authorList>
            <person name="Chiriac C."/>
            <person name="Salcher M."/>
            <person name="Ghai R."/>
            <person name="Kavagutti S V."/>
        </authorList>
    </citation>
    <scope>NUCLEOTIDE SEQUENCE</scope>
</reference>
<evidence type="ECO:0000313" key="2">
    <source>
        <dbReference type="EMBL" id="CAB4741252.1"/>
    </source>
</evidence>
<accession>A0A6J6T275</accession>
<feature type="region of interest" description="Disordered" evidence="1">
    <location>
        <begin position="217"/>
        <end position="255"/>
    </location>
</feature>
<dbReference type="EMBL" id="CAEZYQ010000008">
    <property type="protein sequence ID" value="CAB4741252.1"/>
    <property type="molecule type" value="Genomic_DNA"/>
</dbReference>
<feature type="compositionally biased region" description="Low complexity" evidence="1">
    <location>
        <begin position="33"/>
        <end position="49"/>
    </location>
</feature>
<gene>
    <name evidence="2" type="ORF">UFOPK2761_01293</name>
</gene>
<dbReference type="PROSITE" id="PS51257">
    <property type="entry name" value="PROKAR_LIPOPROTEIN"/>
    <property type="match status" value="1"/>
</dbReference>
<protein>
    <submittedName>
        <fullName evidence="2">Unannotated protein</fullName>
    </submittedName>
</protein>
<sequence>MQNGAVRTRLLGPLVAALVPALLLSACSGGDEPGAAPSEAATESASQTPEPLPTPDIEVPEGVELTSQGSALELGDTATVGYEVDQSTVGVLDITVTDMRRTTFKESFQGWKLDKQLAKANPYFVEAVFKNRGETDLGGQRPPLYIVDGNDTLVESSTFVTEFTPCPSTDFPKTFEPGDRVKRCLVYLAPDAGELVAVSFRPAQEFNPITWSGDVLKLGAKRPGEGSGKDGKRSGGKQADKDAARGGGQDRGDRS</sequence>
<feature type="region of interest" description="Disordered" evidence="1">
    <location>
        <begin position="30"/>
        <end position="60"/>
    </location>
</feature>